<dbReference type="GO" id="GO:0002143">
    <property type="term" value="P:tRNA wobble position uridine thiolation"/>
    <property type="evidence" value="ECO:0007669"/>
    <property type="project" value="TreeGrafter"/>
</dbReference>
<dbReference type="EC" id="2.8.1.13" evidence="9"/>
<keyword evidence="1 9" id="KW-0820">tRNA-binding</keyword>
<dbReference type="Gene3D" id="2.40.30.10">
    <property type="entry name" value="Translation factors"/>
    <property type="match status" value="1"/>
</dbReference>
<keyword evidence="9" id="KW-0963">Cytoplasm</keyword>
<dbReference type="Pfam" id="PF03054">
    <property type="entry name" value="tRNA_Me_trans"/>
    <property type="match status" value="1"/>
</dbReference>
<dbReference type="HAMAP" id="MF_00144">
    <property type="entry name" value="tRNA_thiouridyl_MnmA"/>
    <property type="match status" value="1"/>
</dbReference>
<dbReference type="PANTHER" id="PTHR11933">
    <property type="entry name" value="TRNA 5-METHYLAMINOMETHYL-2-THIOURIDYLATE -METHYLTRANSFERASE"/>
    <property type="match status" value="1"/>
</dbReference>
<keyword evidence="4 9" id="KW-0547">Nucleotide-binding</keyword>
<dbReference type="AlphaFoldDB" id="A0A7C3Z1R4"/>
<dbReference type="CDD" id="cd01998">
    <property type="entry name" value="MnmA_TRMU-like"/>
    <property type="match status" value="1"/>
</dbReference>
<keyword evidence="5 9" id="KW-0067">ATP-binding</keyword>
<comment type="similarity">
    <text evidence="9">Belongs to the MnmA/TRMU family.</text>
</comment>
<reference evidence="12" key="1">
    <citation type="journal article" date="2020" name="mSystems">
        <title>Genome- and Community-Level Interaction Insights into Carbon Utilization and Element Cycling Functions of Hydrothermarchaeota in Hydrothermal Sediment.</title>
        <authorList>
            <person name="Zhou Z."/>
            <person name="Liu Y."/>
            <person name="Xu W."/>
            <person name="Pan J."/>
            <person name="Luo Z.H."/>
            <person name="Li M."/>
        </authorList>
    </citation>
    <scope>NUCLEOTIDE SEQUENCE [LARGE SCALE GENOMIC DNA]</scope>
    <source>
        <strain evidence="12">SpSt-906</strain>
    </source>
</reference>
<feature type="active site" description="Nucleophile" evidence="9">
    <location>
        <position position="102"/>
    </location>
</feature>
<evidence type="ECO:0000256" key="6">
    <source>
        <dbReference type="ARBA" id="ARBA00022884"/>
    </source>
</evidence>
<evidence type="ECO:0000256" key="5">
    <source>
        <dbReference type="ARBA" id="ARBA00022840"/>
    </source>
</evidence>
<comment type="catalytic activity">
    <reaction evidence="8 9">
        <text>S-sulfanyl-L-cysteinyl-[protein] + uridine(34) in tRNA + AH2 + ATP = 2-thiouridine(34) in tRNA + L-cysteinyl-[protein] + A + AMP + diphosphate + H(+)</text>
        <dbReference type="Rhea" id="RHEA:47032"/>
        <dbReference type="Rhea" id="RHEA-COMP:10131"/>
        <dbReference type="Rhea" id="RHEA-COMP:11726"/>
        <dbReference type="Rhea" id="RHEA-COMP:11727"/>
        <dbReference type="Rhea" id="RHEA-COMP:11728"/>
        <dbReference type="ChEBI" id="CHEBI:13193"/>
        <dbReference type="ChEBI" id="CHEBI:15378"/>
        <dbReference type="ChEBI" id="CHEBI:17499"/>
        <dbReference type="ChEBI" id="CHEBI:29950"/>
        <dbReference type="ChEBI" id="CHEBI:30616"/>
        <dbReference type="ChEBI" id="CHEBI:33019"/>
        <dbReference type="ChEBI" id="CHEBI:61963"/>
        <dbReference type="ChEBI" id="CHEBI:65315"/>
        <dbReference type="ChEBI" id="CHEBI:87170"/>
        <dbReference type="ChEBI" id="CHEBI:456215"/>
        <dbReference type="EC" id="2.8.1.13"/>
    </reaction>
</comment>
<dbReference type="NCBIfam" id="TIGR00420">
    <property type="entry name" value="trmU"/>
    <property type="match status" value="1"/>
</dbReference>
<keyword evidence="3 9" id="KW-0819">tRNA processing</keyword>
<dbReference type="InterPro" id="IPR004506">
    <property type="entry name" value="MnmA-like"/>
</dbReference>
<evidence type="ECO:0000256" key="9">
    <source>
        <dbReference type="HAMAP-Rule" id="MF_00144"/>
    </source>
</evidence>
<dbReference type="GO" id="GO:0005524">
    <property type="term" value="F:ATP binding"/>
    <property type="evidence" value="ECO:0007669"/>
    <property type="project" value="UniProtKB-KW"/>
</dbReference>
<proteinExistence type="inferred from homology"/>
<dbReference type="Gene3D" id="3.40.50.620">
    <property type="entry name" value="HUPs"/>
    <property type="match status" value="1"/>
</dbReference>
<dbReference type="NCBIfam" id="NF001138">
    <property type="entry name" value="PRK00143.1"/>
    <property type="match status" value="1"/>
</dbReference>
<feature type="binding site" evidence="9">
    <location>
        <position position="37"/>
    </location>
    <ligand>
        <name>ATP</name>
        <dbReference type="ChEBI" id="CHEBI:30616"/>
    </ligand>
</feature>
<sequence length="353" mass="40493">MRQRKERVYCLMSGGVDSAVAAYLLQKMGYEVIGITLLIWGKREREGTCCGARAIQDARTCAQQIKIPHYTIDLREEFQRLVIEEFLDAYIAGKTPNPCILCNQKIKFAKVIEKIDKLFPGELGYIATGHYARIEDGGLKKAKFPQYDQSYFLYAIPKENLKRIIFPLGEYSKEMVREIARKVNLLVAEKKKSQEICFIPDKEYANFILQYYPDAAKPGPIFSKEGEVIGKHKGIIYYTIGQRKRISIARGKRLYVISYNPLNNGLIVGEEEDVYGMRARVSPLNLFTEIKDGMRVRAKIRHQDKESWARLRWEKEEIILEFEEPKWAITPGQSAVFYEGEKVLGGGVIVSAQ</sequence>
<dbReference type="InterPro" id="IPR023382">
    <property type="entry name" value="MnmA-like_central_sf"/>
</dbReference>
<dbReference type="GO" id="GO:0005737">
    <property type="term" value="C:cytoplasm"/>
    <property type="evidence" value="ECO:0007669"/>
    <property type="project" value="UniProtKB-SubCell"/>
</dbReference>
<feature type="domain" description="tRNA-specific 2-thiouridylase MnmA-like central" evidence="11">
    <location>
        <begin position="206"/>
        <end position="270"/>
    </location>
</feature>
<evidence type="ECO:0000259" key="11">
    <source>
        <dbReference type="Pfam" id="PF20259"/>
    </source>
</evidence>
<feature type="binding site" evidence="9">
    <location>
        <begin position="11"/>
        <end position="18"/>
    </location>
    <ligand>
        <name>ATP</name>
        <dbReference type="ChEBI" id="CHEBI:30616"/>
    </ligand>
</feature>
<evidence type="ECO:0000256" key="8">
    <source>
        <dbReference type="ARBA" id="ARBA00051542"/>
    </source>
</evidence>
<feature type="domain" description="tRNA-specific 2-thiouridylase MnmA-like C-terminal" evidence="10">
    <location>
        <begin position="289"/>
        <end position="349"/>
    </location>
</feature>
<dbReference type="InterPro" id="IPR046885">
    <property type="entry name" value="MnmA-like_C"/>
</dbReference>
<feature type="active site" description="Cysteine persulfide intermediate" evidence="9">
    <location>
        <position position="197"/>
    </location>
</feature>
<protein>
    <recommendedName>
        <fullName evidence="9">tRNA-specific 2-thiouridylase MnmA</fullName>
        <ecNumber evidence="9">2.8.1.13</ecNumber>
    </recommendedName>
</protein>
<feature type="site" description="Interaction with tRNA" evidence="9">
    <location>
        <position position="130"/>
    </location>
</feature>
<organism evidence="12">
    <name type="scientific">candidate division WOR-3 bacterium</name>
    <dbReference type="NCBI Taxonomy" id="2052148"/>
    <lineage>
        <taxon>Bacteria</taxon>
        <taxon>Bacteria division WOR-3</taxon>
    </lineage>
</organism>
<dbReference type="Gene3D" id="2.30.30.280">
    <property type="entry name" value="Adenine nucleotide alpha hydrolases-like domains"/>
    <property type="match status" value="1"/>
</dbReference>
<evidence type="ECO:0000313" key="12">
    <source>
        <dbReference type="EMBL" id="HGE98459.1"/>
    </source>
</evidence>
<evidence type="ECO:0000256" key="1">
    <source>
        <dbReference type="ARBA" id="ARBA00022555"/>
    </source>
</evidence>
<dbReference type="SUPFAM" id="SSF52402">
    <property type="entry name" value="Adenine nucleotide alpha hydrolases-like"/>
    <property type="match status" value="1"/>
</dbReference>
<feature type="site" description="Interaction with tRNA" evidence="9">
    <location>
        <position position="333"/>
    </location>
</feature>
<comment type="caution">
    <text evidence="9">Lacks conserved residue(s) required for the propagation of feature annotation.</text>
</comment>
<dbReference type="Pfam" id="PF20258">
    <property type="entry name" value="tRNA_Me_trans_C"/>
    <property type="match status" value="1"/>
</dbReference>
<evidence type="ECO:0000256" key="7">
    <source>
        <dbReference type="ARBA" id="ARBA00023157"/>
    </source>
</evidence>
<keyword evidence="7" id="KW-1015">Disulfide bond</keyword>
<dbReference type="GO" id="GO:0103016">
    <property type="term" value="F:tRNA-uridine 2-sulfurtransferase activity"/>
    <property type="evidence" value="ECO:0007669"/>
    <property type="project" value="UniProtKB-EC"/>
</dbReference>
<dbReference type="FunFam" id="2.30.30.280:FF:000001">
    <property type="entry name" value="tRNA-specific 2-thiouridylase MnmA"/>
    <property type="match status" value="1"/>
</dbReference>
<evidence type="ECO:0000256" key="2">
    <source>
        <dbReference type="ARBA" id="ARBA00022679"/>
    </source>
</evidence>
<accession>A0A7C3Z1R4</accession>
<dbReference type="GO" id="GO:0000049">
    <property type="term" value="F:tRNA binding"/>
    <property type="evidence" value="ECO:0007669"/>
    <property type="project" value="UniProtKB-KW"/>
</dbReference>
<evidence type="ECO:0000259" key="10">
    <source>
        <dbReference type="Pfam" id="PF20258"/>
    </source>
</evidence>
<dbReference type="InterPro" id="IPR046884">
    <property type="entry name" value="MnmA-like_central"/>
</dbReference>
<feature type="binding site" evidence="9">
    <location>
        <position position="129"/>
    </location>
    <ligand>
        <name>ATP</name>
        <dbReference type="ChEBI" id="CHEBI:30616"/>
    </ligand>
</feature>
<keyword evidence="6 9" id="KW-0694">RNA-binding</keyword>
<dbReference type="Pfam" id="PF20259">
    <property type="entry name" value="tRNA_Me_trans_M"/>
    <property type="match status" value="1"/>
</dbReference>
<dbReference type="PANTHER" id="PTHR11933:SF5">
    <property type="entry name" value="MITOCHONDRIAL TRNA-SPECIFIC 2-THIOURIDYLASE 1"/>
    <property type="match status" value="1"/>
</dbReference>
<keyword evidence="2 9" id="KW-0808">Transferase</keyword>
<dbReference type="EMBL" id="DTMQ01000001">
    <property type="protein sequence ID" value="HGE98459.1"/>
    <property type="molecule type" value="Genomic_DNA"/>
</dbReference>
<comment type="subcellular location">
    <subcellularLocation>
        <location evidence="9">Cytoplasm</location>
    </subcellularLocation>
</comment>
<name>A0A7C3Z1R4_UNCW3</name>
<comment type="function">
    <text evidence="9">Catalyzes the 2-thiolation of uridine at the wobble position (U34) of tRNA, leading to the formation of s(2)U34.</text>
</comment>
<evidence type="ECO:0000256" key="4">
    <source>
        <dbReference type="ARBA" id="ARBA00022741"/>
    </source>
</evidence>
<gene>
    <name evidence="9 12" type="primary">mnmA</name>
    <name evidence="12" type="ORF">ENX07_00020</name>
</gene>
<comment type="caution">
    <text evidence="12">The sequence shown here is derived from an EMBL/GenBank/DDBJ whole genome shotgun (WGS) entry which is preliminary data.</text>
</comment>
<evidence type="ECO:0000256" key="3">
    <source>
        <dbReference type="ARBA" id="ARBA00022694"/>
    </source>
</evidence>
<dbReference type="InterPro" id="IPR014729">
    <property type="entry name" value="Rossmann-like_a/b/a_fold"/>
</dbReference>